<evidence type="ECO:0000313" key="2">
    <source>
        <dbReference type="EMBL" id="MCP2334276.1"/>
    </source>
</evidence>
<name>A0ABT1JQ63_ACTCY</name>
<dbReference type="Proteomes" id="UP000791080">
    <property type="component" value="Unassembled WGS sequence"/>
</dbReference>
<protein>
    <submittedName>
        <fullName evidence="2">DNA primase DnaG DnaB-binding</fullName>
    </submittedName>
</protein>
<accession>A0ABT1JQ63</accession>
<organism evidence="2 3">
    <name type="scientific">Actinoalloteichus caeruleus DSM 43889</name>
    <dbReference type="NCBI Taxonomy" id="1120930"/>
    <lineage>
        <taxon>Bacteria</taxon>
        <taxon>Bacillati</taxon>
        <taxon>Actinomycetota</taxon>
        <taxon>Actinomycetes</taxon>
        <taxon>Pseudonocardiales</taxon>
        <taxon>Pseudonocardiaceae</taxon>
        <taxon>Actinoalloteichus</taxon>
        <taxon>Actinoalloteichus cyanogriseus</taxon>
    </lineage>
</organism>
<dbReference type="EMBL" id="AUBJ02000001">
    <property type="protein sequence ID" value="MCP2334276.1"/>
    <property type="molecule type" value="Genomic_DNA"/>
</dbReference>
<feature type="domain" description="DNA primase DnaG DnaB-binding" evidence="1">
    <location>
        <begin position="1"/>
        <end position="130"/>
    </location>
</feature>
<comment type="caution">
    <text evidence="2">The sequence shown here is derived from an EMBL/GenBank/DDBJ whole genome shotgun (WGS) entry which is preliminary data.</text>
</comment>
<evidence type="ECO:0000259" key="1">
    <source>
        <dbReference type="SMART" id="SM00766"/>
    </source>
</evidence>
<dbReference type="Pfam" id="PF08278">
    <property type="entry name" value="DnaG_DnaB_bind"/>
    <property type="match status" value="1"/>
</dbReference>
<sequence length="153" mass="16544">MQREALKIALQLPALAGPVYDTLDESAFTHPAYVALHRAVIAAGGASCGLSGSSLVDAVGRECAHDSLRSLLTELSVESLRSRSESDPRYVSSILAAMREFVVASQISDLKSRLQRMSPTQDADEYRALFGDLVSLEEYRKALREQSAMGGLV</sequence>
<proteinExistence type="predicted"/>
<dbReference type="SMART" id="SM00766">
    <property type="entry name" value="DnaG_DnaB_bind"/>
    <property type="match status" value="1"/>
</dbReference>
<evidence type="ECO:0000313" key="3">
    <source>
        <dbReference type="Proteomes" id="UP000791080"/>
    </source>
</evidence>
<reference evidence="2 3" key="1">
    <citation type="submission" date="2022-06" db="EMBL/GenBank/DDBJ databases">
        <title>Genomic Encyclopedia of Type Strains, Phase I: the one thousand microbial genomes (KMG-I) project.</title>
        <authorList>
            <person name="Kyrpides N."/>
        </authorList>
    </citation>
    <scope>NUCLEOTIDE SEQUENCE [LARGE SCALE GENOMIC DNA]</scope>
    <source>
        <strain evidence="2 3">DSM 43889</strain>
    </source>
</reference>
<dbReference type="InterPro" id="IPR013173">
    <property type="entry name" value="DNA_primase_DnaG_DnaB-bd_dom"/>
</dbReference>
<gene>
    <name evidence="2" type="ORF">G443_004546</name>
</gene>
<keyword evidence="3" id="KW-1185">Reference proteome</keyword>